<dbReference type="SUPFAM" id="SSF57535">
    <property type="entry name" value="Complement control module/SCR domain"/>
    <property type="match status" value="2"/>
</dbReference>
<comment type="caution">
    <text evidence="4">Lacks conserved residue(s) required for the propagation of feature annotation.</text>
</comment>
<sequence length="193" mass="21668">IKCLGGKWSHPPKCISIVSCEKPPKVKNAIILSEKLSYLPGQTARYECNKPFDLFGEVEVTCLNGTWTEPPKCADSKGKCGPPPPIDNGDITSFPLQVYAPGSTVEYKCQAFYALEGQRTITCRDGQWSSPPKCLGKYFNILMDLGKISIIDVLLLLIEFSWINKHLLNADYQILICEEIKLEKKLLFKQKIL</sequence>
<dbReference type="Ensembl" id="ENSUAMT00000032943.1">
    <property type="protein sequence ID" value="ENSUAMP00000029521.1"/>
    <property type="gene ID" value="ENSUAMG00000022743.1"/>
</dbReference>
<dbReference type="AlphaFoldDB" id="A0A452SB39"/>
<evidence type="ECO:0000256" key="3">
    <source>
        <dbReference type="ARBA" id="ARBA00023157"/>
    </source>
</evidence>
<dbReference type="SMART" id="SM00032">
    <property type="entry name" value="CCP"/>
    <property type="match status" value="2"/>
</dbReference>
<dbReference type="GO" id="GO:0001851">
    <property type="term" value="F:complement component C3b binding"/>
    <property type="evidence" value="ECO:0007669"/>
    <property type="project" value="TreeGrafter"/>
</dbReference>
<keyword evidence="1 4" id="KW-0768">Sushi</keyword>
<evidence type="ECO:0000259" key="5">
    <source>
        <dbReference type="PROSITE" id="PS50923"/>
    </source>
</evidence>
<accession>A0A452SB39</accession>
<organism evidence="6 7">
    <name type="scientific">Ursus americanus</name>
    <name type="common">American black bear</name>
    <name type="synonym">Euarctos americanus</name>
    <dbReference type="NCBI Taxonomy" id="9643"/>
    <lineage>
        <taxon>Eukaryota</taxon>
        <taxon>Metazoa</taxon>
        <taxon>Chordata</taxon>
        <taxon>Craniata</taxon>
        <taxon>Vertebrata</taxon>
        <taxon>Euteleostomi</taxon>
        <taxon>Mammalia</taxon>
        <taxon>Eutheria</taxon>
        <taxon>Laurasiatheria</taxon>
        <taxon>Carnivora</taxon>
        <taxon>Caniformia</taxon>
        <taxon>Ursidae</taxon>
        <taxon>Ursus</taxon>
    </lineage>
</organism>
<dbReference type="PANTHER" id="PTHR45785:SF7">
    <property type="entry name" value="COMPLEMENT FACTOR H"/>
    <property type="match status" value="1"/>
</dbReference>
<dbReference type="GO" id="GO:0005615">
    <property type="term" value="C:extracellular space"/>
    <property type="evidence" value="ECO:0007669"/>
    <property type="project" value="TreeGrafter"/>
</dbReference>
<dbReference type="Pfam" id="PF00084">
    <property type="entry name" value="Sushi"/>
    <property type="match status" value="2"/>
</dbReference>
<reference evidence="6" key="3">
    <citation type="submission" date="2025-09" db="UniProtKB">
        <authorList>
            <consortium name="Ensembl"/>
        </authorList>
    </citation>
    <scope>IDENTIFICATION</scope>
</reference>
<protein>
    <recommendedName>
        <fullName evidence="5">Sushi domain-containing protein</fullName>
    </recommendedName>
</protein>
<dbReference type="InterPro" id="IPR000436">
    <property type="entry name" value="Sushi_SCR_CCP_dom"/>
</dbReference>
<dbReference type="Gene3D" id="2.10.70.10">
    <property type="entry name" value="Complement Module, domain 1"/>
    <property type="match status" value="2"/>
</dbReference>
<feature type="disulfide bond" evidence="4">
    <location>
        <begin position="80"/>
        <end position="123"/>
    </location>
</feature>
<feature type="domain" description="Sushi" evidence="5">
    <location>
        <begin position="18"/>
        <end position="75"/>
    </location>
</feature>
<evidence type="ECO:0000256" key="2">
    <source>
        <dbReference type="ARBA" id="ARBA00022729"/>
    </source>
</evidence>
<dbReference type="FunFam" id="2.10.70.10:FF:000026">
    <property type="entry name" value="Complement inhibitory factor H"/>
    <property type="match status" value="2"/>
</dbReference>
<dbReference type="CDD" id="cd00033">
    <property type="entry name" value="CCP"/>
    <property type="match status" value="2"/>
</dbReference>
<reference evidence="6" key="2">
    <citation type="submission" date="2025-08" db="UniProtKB">
        <authorList>
            <consortium name="Ensembl"/>
        </authorList>
    </citation>
    <scope>IDENTIFICATION</scope>
</reference>
<name>A0A452SB39_URSAM</name>
<dbReference type="InterPro" id="IPR035976">
    <property type="entry name" value="Sushi/SCR/CCP_sf"/>
</dbReference>
<keyword evidence="3 4" id="KW-1015">Disulfide bond</keyword>
<dbReference type="PROSITE" id="PS50923">
    <property type="entry name" value="SUSHI"/>
    <property type="match status" value="2"/>
</dbReference>
<keyword evidence="2" id="KW-0732">Signal</keyword>
<feature type="domain" description="Sushi" evidence="5">
    <location>
        <begin position="78"/>
        <end position="136"/>
    </location>
</feature>
<evidence type="ECO:0000256" key="4">
    <source>
        <dbReference type="PROSITE-ProRule" id="PRU00302"/>
    </source>
</evidence>
<dbReference type="Proteomes" id="UP000291022">
    <property type="component" value="Unassembled WGS sequence"/>
</dbReference>
<keyword evidence="7" id="KW-1185">Reference proteome</keyword>
<dbReference type="GO" id="GO:0006956">
    <property type="term" value="P:complement activation"/>
    <property type="evidence" value="ECO:0007669"/>
    <property type="project" value="TreeGrafter"/>
</dbReference>
<reference evidence="7" key="1">
    <citation type="submission" date="2016-06" db="EMBL/GenBank/DDBJ databases">
        <title>De novo assembly and RNA-Seq shows season-dependent expression and editing in black bear kidneys.</title>
        <authorList>
            <person name="Korstanje R."/>
            <person name="Srivastava A."/>
            <person name="Sarsani V.K."/>
            <person name="Sheehan S.M."/>
            <person name="Seger R.L."/>
            <person name="Barter M.E."/>
            <person name="Lindqvist C."/>
            <person name="Brody L.C."/>
            <person name="Mullikin J.C."/>
        </authorList>
    </citation>
    <scope>NUCLEOTIDE SEQUENCE [LARGE SCALE GENOMIC DNA]</scope>
</reference>
<proteinExistence type="predicted"/>
<evidence type="ECO:0000256" key="1">
    <source>
        <dbReference type="ARBA" id="ARBA00022659"/>
    </source>
</evidence>
<dbReference type="GeneTree" id="ENSGT00940000154386"/>
<dbReference type="InterPro" id="IPR051503">
    <property type="entry name" value="ComplSys_Reg/VirEntry_Med"/>
</dbReference>
<dbReference type="OMA" id="NTKFCCL"/>
<dbReference type="PANTHER" id="PTHR45785">
    <property type="entry name" value="COMPLEMENT FACTOR H-RELATED"/>
    <property type="match status" value="1"/>
</dbReference>
<evidence type="ECO:0000313" key="7">
    <source>
        <dbReference type="Proteomes" id="UP000291022"/>
    </source>
</evidence>
<evidence type="ECO:0000313" key="6">
    <source>
        <dbReference type="Ensembl" id="ENSUAMP00000029521.1"/>
    </source>
</evidence>
<dbReference type="STRING" id="9643.ENSUAMP00000029521"/>